<dbReference type="AlphaFoldDB" id="A0AAU7DK14"/>
<evidence type="ECO:0000313" key="2">
    <source>
        <dbReference type="EMBL" id="XBH17428.1"/>
    </source>
</evidence>
<protein>
    <submittedName>
        <fullName evidence="2">ScyD/ScyE family protein</fullName>
    </submittedName>
</protein>
<reference evidence="2" key="1">
    <citation type="submission" date="2023-03" db="EMBL/GenBank/DDBJ databases">
        <title>Edaphobacter sp.</title>
        <authorList>
            <person name="Huber K.J."/>
            <person name="Papendorf J."/>
            <person name="Pilke C."/>
            <person name="Bunk B."/>
            <person name="Sproeer C."/>
            <person name="Pester M."/>
        </authorList>
    </citation>
    <scope>NUCLEOTIDE SEQUENCE</scope>
    <source>
        <strain evidence="2">DSM 110680</strain>
    </source>
</reference>
<dbReference type="InterPro" id="IPR048031">
    <property type="entry name" value="ScyD/ScyE-like"/>
</dbReference>
<name>A0AAU7DK14_9BACT</name>
<evidence type="ECO:0000256" key="1">
    <source>
        <dbReference type="SAM" id="SignalP"/>
    </source>
</evidence>
<accession>A0AAU7DK14</accession>
<gene>
    <name evidence="2" type="ORF">P8935_23040</name>
</gene>
<dbReference type="RefSeq" id="WP_348262653.1">
    <property type="nucleotide sequence ID" value="NZ_CP121196.1"/>
</dbReference>
<sequence>MKNLSPLPQLLLTVVLALAPAAIAQLPISASSGTLLASGLNDPRGLTFGPDGSLYIAEAGTGGTTSTVGSCTQIPPPVGPDNGGPSARISKLTRNGKLSVLATGFPSFLAQQGDIIGVADVAFLNDKLYALVGGGGCSHGNTSQPNGIVKVNLNNGKWDYITNLSQFYMAHPAAYPNAGDFEPDGVPYCLIADGDKLLAVEPNHGTITATTVDGETKEIVDFSFLFGHVVPTSIVAHDGNLYIGNLGLFPIASQWERVTTLSRDHGLFETLPGLSTHPPDRGRFKVAGSRAGFTTIVSLKVGPDGLLYALELSDTPGGFPNPGDGKVVRINADGNIETVITGLSLPGGMTFGPDDALFVSNAGDLGPGMGEILRFDIPR</sequence>
<dbReference type="NCBIfam" id="NF033206">
    <property type="entry name" value="ScyE_fam"/>
    <property type="match status" value="1"/>
</dbReference>
<keyword evidence="1" id="KW-0732">Signal</keyword>
<dbReference type="SUPFAM" id="SSF101898">
    <property type="entry name" value="NHL repeat"/>
    <property type="match status" value="1"/>
</dbReference>
<feature type="chain" id="PRO_5043761538" evidence="1">
    <location>
        <begin position="25"/>
        <end position="379"/>
    </location>
</feature>
<proteinExistence type="predicted"/>
<dbReference type="EMBL" id="CP121196">
    <property type="protein sequence ID" value="XBH17428.1"/>
    <property type="molecule type" value="Genomic_DNA"/>
</dbReference>
<dbReference type="Gene3D" id="2.130.10.10">
    <property type="entry name" value="YVTN repeat-like/Quinoprotein amine dehydrogenase"/>
    <property type="match status" value="1"/>
</dbReference>
<feature type="signal peptide" evidence="1">
    <location>
        <begin position="1"/>
        <end position="24"/>
    </location>
</feature>
<organism evidence="2">
    <name type="scientific">Telmatobacter sp. DSM 110680</name>
    <dbReference type="NCBI Taxonomy" id="3036704"/>
    <lineage>
        <taxon>Bacteria</taxon>
        <taxon>Pseudomonadati</taxon>
        <taxon>Acidobacteriota</taxon>
        <taxon>Terriglobia</taxon>
        <taxon>Terriglobales</taxon>
        <taxon>Acidobacteriaceae</taxon>
        <taxon>Telmatobacter</taxon>
    </lineage>
</organism>
<dbReference type="InterPro" id="IPR015943">
    <property type="entry name" value="WD40/YVTN_repeat-like_dom_sf"/>
</dbReference>